<organism evidence="8 9">
    <name type="scientific">Mycoemilia scoparia</name>
    <dbReference type="NCBI Taxonomy" id="417184"/>
    <lineage>
        <taxon>Eukaryota</taxon>
        <taxon>Fungi</taxon>
        <taxon>Fungi incertae sedis</taxon>
        <taxon>Zoopagomycota</taxon>
        <taxon>Kickxellomycotina</taxon>
        <taxon>Kickxellomycetes</taxon>
        <taxon>Kickxellales</taxon>
        <taxon>Kickxellaceae</taxon>
        <taxon>Mycoemilia</taxon>
    </lineage>
</organism>
<keyword evidence="5" id="KW-0067">ATP-binding</keyword>
<feature type="region of interest" description="Disordered" evidence="6">
    <location>
        <begin position="449"/>
        <end position="475"/>
    </location>
</feature>
<gene>
    <name evidence="8" type="primary">FBP26_1</name>
    <name evidence="8" type="ORF">H4219_003904</name>
</gene>
<dbReference type="Gene3D" id="3.40.50.1240">
    <property type="entry name" value="Phosphoglycerate mutase-like"/>
    <property type="match status" value="1"/>
</dbReference>
<accession>A0A9W7ZZ03</accession>
<dbReference type="GO" id="GO:0004331">
    <property type="term" value="F:fructose-2,6-bisphosphate 2-phosphatase activity"/>
    <property type="evidence" value="ECO:0007669"/>
    <property type="project" value="UniProtKB-EC"/>
</dbReference>
<comment type="caution">
    <text evidence="8">The sequence shown here is derived from an EMBL/GenBank/DDBJ whole genome shotgun (WGS) entry which is preliminary data.</text>
</comment>
<evidence type="ECO:0000256" key="3">
    <source>
        <dbReference type="ARBA" id="ARBA00022741"/>
    </source>
</evidence>
<dbReference type="PANTHER" id="PTHR10606:SF44">
    <property type="entry name" value="6-PHOSPHOFRUCTO 2-KINASE_FRUCTOSE 2,6-BISPHOSPHATASE LONG FORM"/>
    <property type="match status" value="1"/>
</dbReference>
<dbReference type="GO" id="GO:0006003">
    <property type="term" value="P:fructose 2,6-bisphosphate metabolic process"/>
    <property type="evidence" value="ECO:0007669"/>
    <property type="project" value="InterPro"/>
</dbReference>
<dbReference type="PRINTS" id="PR00991">
    <property type="entry name" value="6PFRUCTKNASE"/>
</dbReference>
<dbReference type="InterPro" id="IPR013079">
    <property type="entry name" value="6Phosfructo_kin"/>
</dbReference>
<name>A0A9W7ZZ03_9FUNG</name>
<dbReference type="GO" id="GO:0006000">
    <property type="term" value="P:fructose metabolic process"/>
    <property type="evidence" value="ECO:0007669"/>
    <property type="project" value="InterPro"/>
</dbReference>
<comment type="similarity">
    <text evidence="1">In the C-terminal section; belongs to the phosphoglycerate mutase family.</text>
</comment>
<dbReference type="GO" id="GO:0005829">
    <property type="term" value="C:cytosol"/>
    <property type="evidence" value="ECO:0007669"/>
    <property type="project" value="TreeGrafter"/>
</dbReference>
<dbReference type="PANTHER" id="PTHR10606">
    <property type="entry name" value="6-PHOSPHOFRUCTO-2-KINASE/FRUCTOSE-2,6-BISPHOSPHATASE"/>
    <property type="match status" value="1"/>
</dbReference>
<dbReference type="EMBL" id="JANBPU010000110">
    <property type="protein sequence ID" value="KAJ1916236.1"/>
    <property type="molecule type" value="Genomic_DNA"/>
</dbReference>
<keyword evidence="9" id="KW-1185">Reference proteome</keyword>
<proteinExistence type="inferred from homology"/>
<evidence type="ECO:0000256" key="6">
    <source>
        <dbReference type="SAM" id="MobiDB-lite"/>
    </source>
</evidence>
<feature type="compositionally biased region" description="Polar residues" evidence="6">
    <location>
        <begin position="549"/>
        <end position="568"/>
    </location>
</feature>
<dbReference type="OrthoDB" id="267323at2759"/>
<evidence type="ECO:0000256" key="4">
    <source>
        <dbReference type="ARBA" id="ARBA00022801"/>
    </source>
</evidence>
<dbReference type="FunFam" id="3.40.50.300:FF:000644">
    <property type="entry name" value="GpmB, Fructose-2,6-bisphosphatase"/>
    <property type="match status" value="1"/>
</dbReference>
<dbReference type="GO" id="GO:0003873">
    <property type="term" value="F:6-phosphofructo-2-kinase activity"/>
    <property type="evidence" value="ECO:0007669"/>
    <property type="project" value="InterPro"/>
</dbReference>
<dbReference type="EC" id="3.1.3.46" evidence="2"/>
<reference evidence="8" key="1">
    <citation type="submission" date="2022-07" db="EMBL/GenBank/DDBJ databases">
        <title>Phylogenomic reconstructions and comparative analyses of Kickxellomycotina fungi.</title>
        <authorList>
            <person name="Reynolds N.K."/>
            <person name="Stajich J.E."/>
            <person name="Barry K."/>
            <person name="Grigoriev I.V."/>
            <person name="Crous P."/>
            <person name="Smith M.E."/>
        </authorList>
    </citation>
    <scope>NUCLEOTIDE SEQUENCE</scope>
    <source>
        <strain evidence="8">NBRC 100468</strain>
    </source>
</reference>
<evidence type="ECO:0000256" key="5">
    <source>
        <dbReference type="ARBA" id="ARBA00022840"/>
    </source>
</evidence>
<dbReference type="Pfam" id="PF00300">
    <property type="entry name" value="His_Phos_1"/>
    <property type="match status" value="1"/>
</dbReference>
<feature type="compositionally biased region" description="Polar residues" evidence="6">
    <location>
        <begin position="522"/>
        <end position="533"/>
    </location>
</feature>
<feature type="domain" description="6-phosphofructo-2-kinase" evidence="7">
    <location>
        <begin position="211"/>
        <end position="251"/>
    </location>
</feature>
<dbReference type="SUPFAM" id="SSF52540">
    <property type="entry name" value="P-loop containing nucleoside triphosphate hydrolases"/>
    <property type="match status" value="1"/>
</dbReference>
<evidence type="ECO:0000313" key="9">
    <source>
        <dbReference type="Proteomes" id="UP001150538"/>
    </source>
</evidence>
<protein>
    <recommendedName>
        <fullName evidence="2">fructose-2,6-bisphosphate 2-phosphatase</fullName>
        <ecNumber evidence="2">3.1.3.46</ecNumber>
    </recommendedName>
</protein>
<dbReference type="InterPro" id="IPR029033">
    <property type="entry name" value="His_PPase_superfam"/>
</dbReference>
<keyword evidence="4" id="KW-0378">Hydrolase</keyword>
<dbReference type="InterPro" id="IPR013078">
    <property type="entry name" value="His_Pase_superF_clade-1"/>
</dbReference>
<feature type="domain" description="6-phosphofructo-2-kinase" evidence="7">
    <location>
        <begin position="8"/>
        <end position="177"/>
    </location>
</feature>
<dbReference type="Proteomes" id="UP001150538">
    <property type="component" value="Unassembled WGS sequence"/>
</dbReference>
<evidence type="ECO:0000256" key="1">
    <source>
        <dbReference type="ARBA" id="ARBA00008408"/>
    </source>
</evidence>
<evidence type="ECO:0000256" key="2">
    <source>
        <dbReference type="ARBA" id="ARBA00013067"/>
    </source>
</evidence>
<dbReference type="Pfam" id="PF01591">
    <property type="entry name" value="6PF2K"/>
    <property type="match status" value="2"/>
</dbReference>
<keyword evidence="3" id="KW-0547">Nucleotide-binding</keyword>
<dbReference type="AlphaFoldDB" id="A0A9W7ZZ03"/>
<dbReference type="Gene3D" id="3.40.50.300">
    <property type="entry name" value="P-loop containing nucleotide triphosphate hydrolases"/>
    <property type="match status" value="1"/>
</dbReference>
<dbReference type="InterPro" id="IPR027417">
    <property type="entry name" value="P-loop_NTPase"/>
</dbReference>
<dbReference type="GO" id="GO:0005524">
    <property type="term" value="F:ATP binding"/>
    <property type="evidence" value="ECO:0007669"/>
    <property type="project" value="UniProtKB-KW"/>
</dbReference>
<dbReference type="CDD" id="cd07067">
    <property type="entry name" value="HP_PGM_like"/>
    <property type="match status" value="1"/>
</dbReference>
<dbReference type="FunFam" id="3.40.50.1240:FF:000005">
    <property type="entry name" value="GpmB, Fructose-2,6-bisphosphatase"/>
    <property type="match status" value="1"/>
</dbReference>
<feature type="region of interest" description="Disordered" evidence="6">
    <location>
        <begin position="491"/>
        <end position="575"/>
    </location>
</feature>
<evidence type="ECO:0000259" key="7">
    <source>
        <dbReference type="Pfam" id="PF01591"/>
    </source>
</evidence>
<dbReference type="SUPFAM" id="SSF53254">
    <property type="entry name" value="Phosphoglycerate mutase-like"/>
    <property type="match status" value="1"/>
</dbReference>
<evidence type="ECO:0000313" key="8">
    <source>
        <dbReference type="EMBL" id="KAJ1916236.1"/>
    </source>
</evidence>
<dbReference type="InterPro" id="IPR003094">
    <property type="entry name" value="6Pfruct_kin"/>
</dbReference>
<dbReference type="SMART" id="SM00855">
    <property type="entry name" value="PGAM"/>
    <property type="match status" value="1"/>
</dbReference>
<sequence length="715" mass="80713">MLGTSCSTRIAVIMVGLPARGKTYIAYKVSRYLDWLGVNCRVFNVGEYRRMYVGTKKLHTFFDPNNAEGMELRRQCAMRALGDMFLWFEDLSSGVAIYDATNSTRERRRYIYETCRSKEIEVMFVESWCDDEELIEKNIREVKRISPDYRHIDDEDEIVSDFKKRIEHYNELYEPLNCRPGGERPHHASEMLIAGPNGFSSIAAADADVYDESALTYVKKINVGSQVVINRIKSFIETRIVYFLMNIHIAPRSILFSRHGESLYNLDQRLGGDPALSPNGEKYSEALPGLIEKLMGDQELTLWTSTLKRTIQTGSKLKYPRLQWKALDELDAGVCEGLTYEEVEERHPEEYAMRNENKFEFRYRGGESYRDVVLRLEPVIMELERQQNLLIISHQAVLRCLYAYFLNIDPQDLPYLKIPLHTVMKLTWTAYGCDIQTYKVDIAAVDTHRPKTTSHKTSETGSASPSVGSAPFRQTGVNTYNSKLKSSIPVSRSGTDIGVSPGGASVATSGENDKPAAKPNASKGSIFQSSSTAELLGESAKQSHRRKYQSNFPMSAQPVASPNLSSIKPSEEPKYTKETIPKEDDFALPQSTLGPQSAAKLAQNPVNQAHENDSTIDEDKTFEDLQEYSKLSMTAKEAHPVQSKSTQRPPIIHTQTFDQLHVKGHGDIKVTESNPKVTISYSVNPDTTEQTLTQALKDELVGIDPEYTNEQDDQR</sequence>